<evidence type="ECO:0000313" key="1">
    <source>
        <dbReference type="EMBL" id="PVZ93991.1"/>
    </source>
</evidence>
<comment type="caution">
    <text evidence="1">The sequence shown here is derived from an EMBL/GenBank/DDBJ whole genome shotgun (WGS) entry which is preliminary data.</text>
</comment>
<dbReference type="EMBL" id="QEOP01000002">
    <property type="protein sequence ID" value="PVZ93991.1"/>
    <property type="molecule type" value="Genomic_DNA"/>
</dbReference>
<protein>
    <submittedName>
        <fullName evidence="1">Uncharacterized protein</fullName>
    </submittedName>
</protein>
<dbReference type="OrthoDB" id="5004913at2"/>
<dbReference type="AlphaFoldDB" id="A0A2V1HNL4"/>
<evidence type="ECO:0000313" key="2">
    <source>
        <dbReference type="Proteomes" id="UP000244893"/>
    </source>
</evidence>
<dbReference type="RefSeq" id="WP_116756505.1">
    <property type="nucleotide sequence ID" value="NZ_JBHUEX010000001.1"/>
</dbReference>
<proteinExistence type="predicted"/>
<keyword evidence="2" id="KW-1185">Reference proteome</keyword>
<organism evidence="1 2">
    <name type="scientific">Amnibacterium flavum</name>
    <dbReference type="NCBI Taxonomy" id="2173173"/>
    <lineage>
        <taxon>Bacteria</taxon>
        <taxon>Bacillati</taxon>
        <taxon>Actinomycetota</taxon>
        <taxon>Actinomycetes</taxon>
        <taxon>Micrococcales</taxon>
        <taxon>Microbacteriaceae</taxon>
        <taxon>Amnibacterium</taxon>
    </lineage>
</organism>
<name>A0A2V1HNL4_9MICO</name>
<reference evidence="1 2" key="1">
    <citation type="submission" date="2018-05" db="EMBL/GenBank/DDBJ databases">
        <title>Amnibacterium sp. M8JJ-5, whole genome shotgun sequence.</title>
        <authorList>
            <person name="Tuo L."/>
        </authorList>
    </citation>
    <scope>NUCLEOTIDE SEQUENCE [LARGE SCALE GENOMIC DNA]</scope>
    <source>
        <strain evidence="1 2">M8JJ-5</strain>
    </source>
</reference>
<dbReference type="Proteomes" id="UP000244893">
    <property type="component" value="Unassembled WGS sequence"/>
</dbReference>
<sequence>MDEVTAVERMARVADRLAARELAPRPFLRAFAWNCARIRPGLLGYRDLATGGRNRFTGSGFRAEFDDGTRGQVRHFAGVAVAPVLLGERLAAWSSRHVLRDPAGSADGRLSDAALEFSRLLREGRLSPDDAGNWIRDHLAA</sequence>
<gene>
    <name evidence="1" type="ORF">DDQ50_09535</name>
</gene>
<accession>A0A2V1HNL4</accession>